<protein>
    <recommendedName>
        <fullName evidence="3">Bacteriophage lambda, GpH, tail tape measure, C-terminal</fullName>
    </recommendedName>
</protein>
<evidence type="ECO:0000256" key="1">
    <source>
        <dbReference type="SAM" id="Phobius"/>
    </source>
</evidence>
<keyword evidence="1" id="KW-0472">Membrane</keyword>
<gene>
    <name evidence="2" type="ORF">UFOVP942_36</name>
</gene>
<evidence type="ECO:0008006" key="3">
    <source>
        <dbReference type="Google" id="ProtNLM"/>
    </source>
</evidence>
<accession>A0A6J5PMS3</accession>
<proteinExistence type="predicted"/>
<keyword evidence="1" id="KW-1133">Transmembrane helix</keyword>
<sequence length="845" mass="88571">MATIGNLFVKIGADVQPMVKGLADAQGRVAQWGKSVAGVATGVGGVIASIIPGEMGAMASRAMSGVQGLMNVFQSGSKLAAVFGDGLALLANPLGLIVLGAAAAGAAVLALGAIIVGMTLKAAKLGDRLKETADELGTSAEAFQKLEYIGTAAGAGPEAIKHSLTKMQMALASAAGGSKESGEAFKKLGLDLEKLGNMDPSAAFQAVISKIQEIPAHADKVKALRDIFGRGGAGLAGMVKLSADELAQLNKEAAAFTIREGSVQALASLQDSVDTLGVAFERLMTEAFAPFAPMIQSITDSLKEMLAINASAFYEGMTDLAKAIAFVVDGLTPTVLNLMGVYNILQAISGFVRGKLLNVFVNLLDVIVSIVKALNLIPGVEIPTAGLEKSIEALKRIRDKTLEGASEDAAEAGTRFSQAFAAGVANMKGQGALAKMIEDFEKQRATATAAPAGQGFKVVDQAELEKGKELETLMTKLRDDVAAIGQSEQDALRSQLEKLTKDGKIITEALALQQKIVDGKAASQRQQELTKTMDDLARRSEELGKTEMELLAIQLKRLGATDEQILQAQGMQASMEIRQSDQKNGADLTKMLGDIWTAWGNLNQSADELLATQLRSLGATEQQIEGALSMQRDIDSAANVARQGQEIEKILADVQRGADEMGMAESELLRRRLEALNATEDQITAALGNLRTKEVGSMLQELADQAKKATMSERQLLEAKLLAAGATTDEIAKGLALQDQITNAKKKDGKTGQAAGPDTIATALGSFKLQGMTNTMAVAKQQLDAAEVSNAYLASIATTNAESATMMAAAYQGGKQSTDTSLEAQSIDILKRIELNTRAFAGALS</sequence>
<reference evidence="2" key="1">
    <citation type="submission" date="2020-05" db="EMBL/GenBank/DDBJ databases">
        <authorList>
            <person name="Chiriac C."/>
            <person name="Salcher M."/>
            <person name="Ghai R."/>
            <person name="Kavagutti S V."/>
        </authorList>
    </citation>
    <scope>NUCLEOTIDE SEQUENCE</scope>
</reference>
<keyword evidence="1" id="KW-0812">Transmembrane</keyword>
<organism evidence="2">
    <name type="scientific">uncultured Caudovirales phage</name>
    <dbReference type="NCBI Taxonomy" id="2100421"/>
    <lineage>
        <taxon>Viruses</taxon>
        <taxon>Duplodnaviria</taxon>
        <taxon>Heunggongvirae</taxon>
        <taxon>Uroviricota</taxon>
        <taxon>Caudoviricetes</taxon>
        <taxon>Peduoviridae</taxon>
        <taxon>Maltschvirus</taxon>
        <taxon>Maltschvirus maltsch</taxon>
    </lineage>
</organism>
<feature type="transmembrane region" description="Helical" evidence="1">
    <location>
        <begin position="94"/>
        <end position="120"/>
    </location>
</feature>
<evidence type="ECO:0000313" key="2">
    <source>
        <dbReference type="EMBL" id="CAB4173180.1"/>
    </source>
</evidence>
<name>A0A6J5PMS3_9CAUD</name>
<dbReference type="EMBL" id="LR796888">
    <property type="protein sequence ID" value="CAB4173180.1"/>
    <property type="molecule type" value="Genomic_DNA"/>
</dbReference>